<evidence type="ECO:0000256" key="1">
    <source>
        <dbReference type="SAM" id="Phobius"/>
    </source>
</evidence>
<dbReference type="InterPro" id="IPR000160">
    <property type="entry name" value="GGDEF_dom"/>
</dbReference>
<dbReference type="SMART" id="SM00267">
    <property type="entry name" value="GGDEF"/>
    <property type="match status" value="1"/>
</dbReference>
<dbReference type="InterPro" id="IPR043128">
    <property type="entry name" value="Rev_trsase/Diguanyl_cyclase"/>
</dbReference>
<dbReference type="Pfam" id="PF00990">
    <property type="entry name" value="GGDEF"/>
    <property type="match status" value="1"/>
</dbReference>
<keyword evidence="4" id="KW-0548">Nucleotidyltransferase</keyword>
<dbReference type="CDD" id="cd01949">
    <property type="entry name" value="GGDEF"/>
    <property type="match status" value="1"/>
</dbReference>
<dbReference type="Gene3D" id="3.30.450.20">
    <property type="entry name" value="PAS domain"/>
    <property type="match status" value="2"/>
</dbReference>
<keyword evidence="1" id="KW-0472">Membrane</keyword>
<dbReference type="SUPFAM" id="SSF55785">
    <property type="entry name" value="PYP-like sensor domain (PAS domain)"/>
    <property type="match status" value="1"/>
</dbReference>
<keyword evidence="1" id="KW-1133">Transmembrane helix</keyword>
<dbReference type="SUPFAM" id="SSF55073">
    <property type="entry name" value="Nucleotide cyclase"/>
    <property type="match status" value="1"/>
</dbReference>
<dbReference type="NCBIfam" id="TIGR00254">
    <property type="entry name" value="GGDEF"/>
    <property type="match status" value="1"/>
</dbReference>
<evidence type="ECO:0000259" key="2">
    <source>
        <dbReference type="PROSITE" id="PS50113"/>
    </source>
</evidence>
<keyword evidence="1" id="KW-0812">Transmembrane</keyword>
<dbReference type="PROSITE" id="PS50113">
    <property type="entry name" value="PAC"/>
    <property type="match status" value="1"/>
</dbReference>
<dbReference type="PROSITE" id="PS50887">
    <property type="entry name" value="GGDEF"/>
    <property type="match status" value="1"/>
</dbReference>
<dbReference type="KEGG" id="bpro:PMF13cell1_02718"/>
<dbReference type="PANTHER" id="PTHR46663:SF2">
    <property type="entry name" value="GGDEF DOMAIN-CONTAINING PROTEIN"/>
    <property type="match status" value="1"/>
</dbReference>
<feature type="domain" description="GGDEF" evidence="3">
    <location>
        <begin position="481"/>
        <end position="612"/>
    </location>
</feature>
<dbReference type="InterPro" id="IPR052163">
    <property type="entry name" value="DGC-Regulatory_Protein"/>
</dbReference>
<feature type="transmembrane region" description="Helical" evidence="1">
    <location>
        <begin position="294"/>
        <end position="316"/>
    </location>
</feature>
<proteinExistence type="predicted"/>
<dbReference type="EMBL" id="CP035945">
    <property type="protein sequence ID" value="QBE97165.1"/>
    <property type="molecule type" value="Genomic_DNA"/>
</dbReference>
<dbReference type="Gene3D" id="3.30.70.270">
    <property type="match status" value="1"/>
</dbReference>
<dbReference type="PANTHER" id="PTHR46663">
    <property type="entry name" value="DIGUANYLATE CYCLASE DGCT-RELATED"/>
    <property type="match status" value="1"/>
</dbReference>
<dbReference type="NCBIfam" id="TIGR00229">
    <property type="entry name" value="sensory_box"/>
    <property type="match status" value="1"/>
</dbReference>
<name>A0A4P6LZF3_9FIRM</name>
<dbReference type="InterPro" id="IPR035965">
    <property type="entry name" value="PAS-like_dom_sf"/>
</dbReference>
<dbReference type="AlphaFoldDB" id="A0A4P6LZF3"/>
<dbReference type="InterPro" id="IPR000700">
    <property type="entry name" value="PAS-assoc_C"/>
</dbReference>
<evidence type="ECO:0000313" key="4">
    <source>
        <dbReference type="EMBL" id="QBE97165.1"/>
    </source>
</evidence>
<dbReference type="InterPro" id="IPR000014">
    <property type="entry name" value="PAS"/>
</dbReference>
<gene>
    <name evidence="4" type="primary">ycdT_1</name>
    <name evidence="4" type="ORF">PMF13cell1_02718</name>
</gene>
<evidence type="ECO:0000313" key="5">
    <source>
        <dbReference type="Proteomes" id="UP000289794"/>
    </source>
</evidence>
<feature type="domain" description="PAC" evidence="2">
    <location>
        <begin position="402"/>
        <end position="454"/>
    </location>
</feature>
<dbReference type="GO" id="GO:0052621">
    <property type="term" value="F:diguanylate cyclase activity"/>
    <property type="evidence" value="ECO:0007669"/>
    <property type="project" value="UniProtKB-EC"/>
</dbReference>
<dbReference type="EC" id="2.7.7.65" evidence="4"/>
<keyword evidence="4" id="KW-0808">Transferase</keyword>
<evidence type="ECO:0000259" key="3">
    <source>
        <dbReference type="PROSITE" id="PS50887"/>
    </source>
</evidence>
<sequence length="612" mass="69273">MAMKEHPEKTGKLLGVLGTCCLIFIILVSSIFAVQQKKLNEEYDTLIGNNLSAYTKNQKRQLNGKISDILNTMSAIAAVMDTNGLSAEEEWFAPFLNRIGDKNKGYHLEYLDMDEIRKELEKGECWFTEQKVYQQLLQKGSTVSDHFCVDEKGKYYFAVGIPVSQGGRVTGILQTEIPATILTSVTQESKMYKKVRTFIATRDGEIAYSRIPDFTTDSSLFGILEERGISSEDEKKVRDMLENSKNTEITDKILLGGLHFYVSVEKMDYNGWYIANFVSEEDVLVSSRAVYRNVLLTGMLLIILTMAAVCAGFAVLRRQQRERVLEQKRFAALAQFSDTALFEYFCGRDVLEFTNNARSMLGLDTLRFEKFSHTIDKGLIHPDDREMVYNTLKEMPHSLDTRSIQLRVKGKEGRYYWYSCHLKAIFNGKAKDSVVVGKLQDITDIKQREQRLVEISERDVLTNTYNKSAVGKISQSLKENTAGVLFMIDLDDFKSINDKWGHEVGDIVLRKVGEVLNKTFRSDDLVVRMGGDEFAVFLQGKVDSELAKKKADMILEEIRNIQVEGVGKPVSASIGVAISPRDGATFPQLYRAADTAMYRVKKSDKDGFCISR</sequence>
<dbReference type="Pfam" id="PF08447">
    <property type="entry name" value="PAS_3"/>
    <property type="match status" value="1"/>
</dbReference>
<reference evidence="4 5" key="1">
    <citation type="submission" date="2019-01" db="EMBL/GenBank/DDBJ databases">
        <title>PMF-metabolizing Aryl O-demethylase.</title>
        <authorList>
            <person name="Kim M."/>
        </authorList>
    </citation>
    <scope>NUCLEOTIDE SEQUENCE [LARGE SCALE GENOMIC DNA]</scope>
    <source>
        <strain evidence="4 5">PMF1</strain>
    </source>
</reference>
<dbReference type="InterPro" id="IPR013655">
    <property type="entry name" value="PAS_fold_3"/>
</dbReference>
<protein>
    <submittedName>
        <fullName evidence="4">Putative diguanylate cyclase YcdT</fullName>
        <ecNumber evidence="4">2.7.7.65</ecNumber>
    </submittedName>
</protein>
<dbReference type="Proteomes" id="UP000289794">
    <property type="component" value="Chromosome"/>
</dbReference>
<organism evidence="4 5">
    <name type="scientific">Blautia producta</name>
    <dbReference type="NCBI Taxonomy" id="33035"/>
    <lineage>
        <taxon>Bacteria</taxon>
        <taxon>Bacillati</taxon>
        <taxon>Bacillota</taxon>
        <taxon>Clostridia</taxon>
        <taxon>Lachnospirales</taxon>
        <taxon>Lachnospiraceae</taxon>
        <taxon>Blautia</taxon>
    </lineage>
</organism>
<accession>A0A4P6LZF3</accession>
<dbReference type="InterPro" id="IPR029787">
    <property type="entry name" value="Nucleotide_cyclase"/>
</dbReference>
<dbReference type="CDD" id="cd00130">
    <property type="entry name" value="PAS"/>
    <property type="match status" value="1"/>
</dbReference>